<protein>
    <submittedName>
        <fullName evidence="1">Uncharacterized protein</fullName>
    </submittedName>
</protein>
<organism evidence="1 2">
    <name type="scientific">Pseudomonas solani</name>
    <dbReference type="NCBI Taxonomy" id="2731552"/>
    <lineage>
        <taxon>Bacteria</taxon>
        <taxon>Pseudomonadati</taxon>
        <taxon>Pseudomonadota</taxon>
        <taxon>Gammaproteobacteria</taxon>
        <taxon>Pseudomonadales</taxon>
        <taxon>Pseudomonadaceae</taxon>
        <taxon>Pseudomonas</taxon>
    </lineage>
</organism>
<reference evidence="1" key="1">
    <citation type="submission" date="2020-05" db="EMBL/GenBank/DDBJ databases">
        <title>Complete genome sequence of Pseudomonas sp. Sm006.</title>
        <authorList>
            <person name="Takeuchi K."/>
            <person name="Someya N."/>
        </authorList>
    </citation>
    <scope>NUCLEOTIDE SEQUENCE</scope>
    <source>
        <strain evidence="1">Sm006</strain>
    </source>
</reference>
<accession>A0ABM7LEK4</accession>
<dbReference type="RefSeq" id="WP_265168268.1">
    <property type="nucleotide sequence ID" value="NZ_AP023081.1"/>
</dbReference>
<keyword evidence="2" id="KW-1185">Reference proteome</keyword>
<sequence>MFHAPTDRDSFRFALSYHQQIYGMPGTWRTDQLRKAAELLKAGAVDEVEFLEMRDLVISMHAHAIERVASDRVHALGFYHVIDESNGAVVGVLERRHLAARQHPHLDALRADHDADGQLRMMEARIVDRGAIDGLTWTDAKGGGAYRFHLVGHLQNGRITPRIIDPDHYRLVRDLAREALAAGDQARADQLKGRLHWAAWARCPVCRERFDLVDDCEACAGQGLVPAPVPSPGW</sequence>
<gene>
    <name evidence="1" type="ORF">PSm6_44840</name>
</gene>
<name>A0ABM7LEK4_9PSED</name>
<dbReference type="Proteomes" id="UP001064896">
    <property type="component" value="Chromosome"/>
</dbReference>
<dbReference type="EMBL" id="AP023081">
    <property type="protein sequence ID" value="BCD88077.1"/>
    <property type="molecule type" value="Genomic_DNA"/>
</dbReference>
<proteinExistence type="predicted"/>
<evidence type="ECO:0000313" key="1">
    <source>
        <dbReference type="EMBL" id="BCD88077.1"/>
    </source>
</evidence>
<evidence type="ECO:0000313" key="2">
    <source>
        <dbReference type="Proteomes" id="UP001064896"/>
    </source>
</evidence>